<feature type="domain" description="HMG box" evidence="2">
    <location>
        <begin position="42"/>
        <end position="97"/>
    </location>
</feature>
<keyword evidence="1" id="KW-0238">DNA-binding</keyword>
<dbReference type="OrthoDB" id="5598240at2759"/>
<evidence type="ECO:0000256" key="1">
    <source>
        <dbReference type="PROSITE-ProRule" id="PRU00267"/>
    </source>
</evidence>
<keyword evidence="4" id="KW-1185">Reference proteome</keyword>
<dbReference type="InterPro" id="IPR036910">
    <property type="entry name" value="HMG_box_dom_sf"/>
</dbReference>
<proteinExistence type="predicted"/>
<comment type="caution">
    <text evidence="3">The sequence shown here is derived from an EMBL/GenBank/DDBJ whole genome shotgun (WGS) entry which is preliminary data.</text>
</comment>
<dbReference type="AlphaFoldDB" id="A0A9N8W4Z0"/>
<evidence type="ECO:0000313" key="3">
    <source>
        <dbReference type="EMBL" id="CAG8471194.1"/>
    </source>
</evidence>
<organism evidence="3 4">
    <name type="scientific">Ambispora gerdemannii</name>
    <dbReference type="NCBI Taxonomy" id="144530"/>
    <lineage>
        <taxon>Eukaryota</taxon>
        <taxon>Fungi</taxon>
        <taxon>Fungi incertae sedis</taxon>
        <taxon>Mucoromycota</taxon>
        <taxon>Glomeromycotina</taxon>
        <taxon>Glomeromycetes</taxon>
        <taxon>Archaeosporales</taxon>
        <taxon>Ambisporaceae</taxon>
        <taxon>Ambispora</taxon>
    </lineage>
</organism>
<dbReference type="CDD" id="cd01389">
    <property type="entry name" value="HMG-box_ROX1-like"/>
    <property type="match status" value="1"/>
</dbReference>
<dbReference type="GO" id="GO:0003677">
    <property type="term" value="F:DNA binding"/>
    <property type="evidence" value="ECO:0007669"/>
    <property type="project" value="UniProtKB-UniRule"/>
</dbReference>
<dbReference type="PROSITE" id="PS50118">
    <property type="entry name" value="HMG_BOX_2"/>
    <property type="match status" value="1"/>
</dbReference>
<feature type="DNA-binding region" description="HMG box" evidence="1">
    <location>
        <begin position="42"/>
        <end position="97"/>
    </location>
</feature>
<name>A0A9N8W4Z0_9GLOM</name>
<dbReference type="InterPro" id="IPR009071">
    <property type="entry name" value="HMG_box_dom"/>
</dbReference>
<evidence type="ECO:0000313" key="4">
    <source>
        <dbReference type="Proteomes" id="UP000789831"/>
    </source>
</evidence>
<keyword evidence="1" id="KW-0539">Nucleus</keyword>
<dbReference type="SUPFAM" id="SSF47095">
    <property type="entry name" value="HMG-box"/>
    <property type="match status" value="1"/>
</dbReference>
<dbReference type="Proteomes" id="UP000789831">
    <property type="component" value="Unassembled WGS sequence"/>
</dbReference>
<reference evidence="3" key="1">
    <citation type="submission" date="2021-06" db="EMBL/GenBank/DDBJ databases">
        <authorList>
            <person name="Kallberg Y."/>
            <person name="Tangrot J."/>
            <person name="Rosling A."/>
        </authorList>
    </citation>
    <scope>NUCLEOTIDE SEQUENCE</scope>
    <source>
        <strain evidence="3">MT106</strain>
    </source>
</reference>
<sequence length="299" mass="34449">MSNIDFNSDQNALDNNVSTTVPFPPSVTVEEIVNKRKGIKISAKPSNGFIIYRGEYLKEMKRQNMKIGMRQLSKRVGAAWRKEPLHIKKWYKNLAEEVADFIAKLHIQSPNFVSDPWKEEYSANQSQKADVIDIIVPSQNEQTFDRSYEANKEINIQNIDAQNEFPEFPNELTIVTHSYAPFSKQNEHPILLNYQTIDSYPEFFYFDVSATTTPLTEGLNYIDQSQQQSSFNLQNAINFPLGTADLQQENINFLHLCDQTPQNFDPNFDPLLYPSPEVNTQFYNLFTIISENPSEESNV</sequence>
<dbReference type="EMBL" id="CAJVPL010000239">
    <property type="protein sequence ID" value="CAG8471194.1"/>
    <property type="molecule type" value="Genomic_DNA"/>
</dbReference>
<dbReference type="GO" id="GO:0005634">
    <property type="term" value="C:nucleus"/>
    <property type="evidence" value="ECO:0007669"/>
    <property type="project" value="UniProtKB-UniRule"/>
</dbReference>
<evidence type="ECO:0000259" key="2">
    <source>
        <dbReference type="PROSITE" id="PS50118"/>
    </source>
</evidence>
<gene>
    <name evidence="3" type="ORF">AGERDE_LOCUS2747</name>
</gene>
<dbReference type="SMART" id="SM00398">
    <property type="entry name" value="HMG"/>
    <property type="match status" value="1"/>
</dbReference>
<dbReference type="Gene3D" id="1.10.30.10">
    <property type="entry name" value="High mobility group box domain"/>
    <property type="match status" value="1"/>
</dbReference>
<protein>
    <submittedName>
        <fullName evidence="3">5873_t:CDS:1</fullName>
    </submittedName>
</protein>
<accession>A0A9N8W4Z0</accession>
<dbReference type="Pfam" id="PF00505">
    <property type="entry name" value="HMG_box"/>
    <property type="match status" value="1"/>
</dbReference>